<dbReference type="EMBL" id="KF793262">
    <property type="protein sequence ID" value="AHJ80462.1"/>
    <property type="molecule type" value="Genomic_DNA"/>
</dbReference>
<proteinExistence type="predicted"/>
<accession>A0A023JM98</accession>
<organism evidence="1">
    <name type="scientific">Klebsiella pneumoniae subsp. pneumoniae</name>
    <dbReference type="NCBI Taxonomy" id="72407"/>
    <lineage>
        <taxon>Bacteria</taxon>
        <taxon>Pseudomonadati</taxon>
        <taxon>Pseudomonadota</taxon>
        <taxon>Gammaproteobacteria</taxon>
        <taxon>Enterobacterales</taxon>
        <taxon>Enterobacteriaceae</taxon>
        <taxon>Klebsiella/Raoultella group</taxon>
        <taxon>Klebsiella</taxon>
        <taxon>Klebsiella pneumoniae complex</taxon>
    </lineage>
</organism>
<evidence type="ECO:0000313" key="1">
    <source>
        <dbReference type="EMBL" id="AHJ80462.1"/>
    </source>
</evidence>
<protein>
    <submittedName>
        <fullName evidence="1">Uncharacterized protein</fullName>
    </submittedName>
</protein>
<reference evidence="1" key="1">
    <citation type="journal article" date="2014" name="Antimicrob. Agents Chemother.">
        <title>Multiplex PCR for Identification of Two Capsular Types in Epidemic KPC-Producing Klebsiella pneumoniae Sequence Type 258 Strains.</title>
        <authorList>
            <person name="Chen L."/>
            <person name="Chavda K.D."/>
            <person name="Findlay J."/>
            <person name="Peirano G."/>
            <person name="Hopkins K."/>
            <person name="Pitout J.D."/>
            <person name="Bonomo R.A."/>
            <person name="Woodford N."/>
            <person name="DeLeo F.R."/>
            <person name="Kreiswirth B.N."/>
        </authorList>
    </citation>
    <scope>NUCLEOTIDE SEQUENCE</scope>
    <source>
        <strain evidence="1">BK32192</strain>
    </source>
</reference>
<dbReference type="RefSeq" id="WP_004198888.1">
    <property type="nucleotide sequence ID" value="NZ_CP009872.1"/>
</dbReference>
<name>A0A023JM98_KLEPN</name>
<dbReference type="AlphaFoldDB" id="A0A023JM98"/>
<sequence length="91" mass="9317">MATDSNGHQQVGSITHFYVDGENSSIILYGVKTLAGKDDGNTGHLSPQHSLIIGSKGAAKIIIGSSVLTGSVGEPIIGIEKAKEKSISGLI</sequence>